<name>A0ABN9EW14_9NEOB</name>
<sequence length="71" mass="8023">MSVTPSQFPPMSEFPPQSCSPRYKSLIAAITSKKKKPSIYTLPFANAINFTKINSFTRIGIFVLQRHVAEY</sequence>
<comment type="caution">
    <text evidence="1">The sequence shown here is derived from an EMBL/GenBank/DDBJ whole genome shotgun (WGS) entry which is preliminary data.</text>
</comment>
<keyword evidence="2" id="KW-1185">Reference proteome</keyword>
<feature type="non-terminal residue" evidence="1">
    <location>
        <position position="71"/>
    </location>
</feature>
<protein>
    <submittedName>
        <fullName evidence="1">Uncharacterized protein</fullName>
    </submittedName>
</protein>
<accession>A0ABN9EW14</accession>
<proteinExistence type="predicted"/>
<reference evidence="1" key="1">
    <citation type="submission" date="2023-05" db="EMBL/GenBank/DDBJ databases">
        <authorList>
            <person name="Stuckert A."/>
        </authorList>
    </citation>
    <scope>NUCLEOTIDE SEQUENCE</scope>
</reference>
<evidence type="ECO:0000313" key="1">
    <source>
        <dbReference type="EMBL" id="CAI9587538.1"/>
    </source>
</evidence>
<evidence type="ECO:0000313" key="2">
    <source>
        <dbReference type="Proteomes" id="UP001162483"/>
    </source>
</evidence>
<gene>
    <name evidence="1" type="ORF">SPARVUS_LOCUS10579088</name>
</gene>
<dbReference type="Proteomes" id="UP001162483">
    <property type="component" value="Unassembled WGS sequence"/>
</dbReference>
<dbReference type="EMBL" id="CATNWA010015858">
    <property type="protein sequence ID" value="CAI9587538.1"/>
    <property type="molecule type" value="Genomic_DNA"/>
</dbReference>
<organism evidence="1 2">
    <name type="scientific">Staurois parvus</name>
    <dbReference type="NCBI Taxonomy" id="386267"/>
    <lineage>
        <taxon>Eukaryota</taxon>
        <taxon>Metazoa</taxon>
        <taxon>Chordata</taxon>
        <taxon>Craniata</taxon>
        <taxon>Vertebrata</taxon>
        <taxon>Euteleostomi</taxon>
        <taxon>Amphibia</taxon>
        <taxon>Batrachia</taxon>
        <taxon>Anura</taxon>
        <taxon>Neobatrachia</taxon>
        <taxon>Ranoidea</taxon>
        <taxon>Ranidae</taxon>
        <taxon>Staurois</taxon>
    </lineage>
</organism>